<dbReference type="EMBL" id="JBJJXI010000092">
    <property type="protein sequence ID" value="KAL3394559.1"/>
    <property type="molecule type" value="Genomic_DNA"/>
</dbReference>
<name>A0ABD2WPJ0_9HYME</name>
<dbReference type="AlphaFoldDB" id="A0ABD2WPJ0"/>
<protein>
    <submittedName>
        <fullName evidence="1">Uncharacterized protein</fullName>
    </submittedName>
</protein>
<reference evidence="1 2" key="1">
    <citation type="journal article" date="2024" name="bioRxiv">
        <title>A reference genome for Trichogramma kaykai: A tiny desert-dwelling parasitoid wasp with competing sex-ratio distorters.</title>
        <authorList>
            <person name="Culotta J."/>
            <person name="Lindsey A.R."/>
        </authorList>
    </citation>
    <scope>NUCLEOTIDE SEQUENCE [LARGE SCALE GENOMIC DNA]</scope>
    <source>
        <strain evidence="1 2">KSX58</strain>
    </source>
</reference>
<organism evidence="1 2">
    <name type="scientific">Trichogramma kaykai</name>
    <dbReference type="NCBI Taxonomy" id="54128"/>
    <lineage>
        <taxon>Eukaryota</taxon>
        <taxon>Metazoa</taxon>
        <taxon>Ecdysozoa</taxon>
        <taxon>Arthropoda</taxon>
        <taxon>Hexapoda</taxon>
        <taxon>Insecta</taxon>
        <taxon>Pterygota</taxon>
        <taxon>Neoptera</taxon>
        <taxon>Endopterygota</taxon>
        <taxon>Hymenoptera</taxon>
        <taxon>Apocrita</taxon>
        <taxon>Proctotrupomorpha</taxon>
        <taxon>Chalcidoidea</taxon>
        <taxon>Trichogrammatidae</taxon>
        <taxon>Trichogramma</taxon>
    </lineage>
</organism>
<evidence type="ECO:0000313" key="2">
    <source>
        <dbReference type="Proteomes" id="UP001627154"/>
    </source>
</evidence>
<gene>
    <name evidence="1" type="ORF">TKK_011549</name>
</gene>
<proteinExistence type="predicted"/>
<evidence type="ECO:0000313" key="1">
    <source>
        <dbReference type="EMBL" id="KAL3394559.1"/>
    </source>
</evidence>
<accession>A0ABD2WPJ0</accession>
<comment type="caution">
    <text evidence="1">The sequence shown here is derived from an EMBL/GenBank/DDBJ whole genome shotgun (WGS) entry which is preliminary data.</text>
</comment>
<sequence>MWNTLANWWEYKVKDVLTLKGVGIKEYNGFYGLKSFASTVISKDEDNDKTINGPVVDKTCKTVRTMPLDKLRLYNTDKKVKIEEQKEVPVAKSAALKRVDCA</sequence>
<dbReference type="Proteomes" id="UP001627154">
    <property type="component" value="Unassembled WGS sequence"/>
</dbReference>
<keyword evidence="2" id="KW-1185">Reference proteome</keyword>